<feature type="binding site" evidence="9">
    <location>
        <position position="179"/>
    </location>
    <ligand>
        <name>2-[(2R,5Z)-2-carboxy-4-methylthiazol-5(2H)-ylidene]ethyl phosphate</name>
        <dbReference type="ChEBI" id="CHEBI:62899"/>
    </ligand>
</feature>
<keyword evidence="2 9" id="KW-0808">Transferase</keyword>
<comment type="cofactor">
    <cofactor evidence="9">
        <name>Mg(2+)</name>
        <dbReference type="ChEBI" id="CHEBI:18420"/>
    </cofactor>
    <text evidence="9">Binds 1 Mg(2+) ion per subunit.</text>
</comment>
<protein>
    <recommendedName>
        <fullName evidence="9">Thiamine-phosphate synthase</fullName>
        <shortName evidence="9">TP synthase</shortName>
        <shortName evidence="9">TPS</shortName>
        <ecNumber evidence="9">2.5.1.3</ecNumber>
    </recommendedName>
    <alternativeName>
        <fullName evidence="9">Thiamine-phosphate pyrophosphorylase</fullName>
        <shortName evidence="9">TMP pyrophosphorylase</shortName>
        <shortName evidence="9">TMP-PPase</shortName>
    </alternativeName>
</protein>
<dbReference type="PANTHER" id="PTHR20857">
    <property type="entry name" value="THIAMINE-PHOSPHATE PYROPHOSPHORYLASE"/>
    <property type="match status" value="1"/>
</dbReference>
<dbReference type="EC" id="2.5.1.3" evidence="9"/>
<dbReference type="SUPFAM" id="SSF51391">
    <property type="entry name" value="Thiamin phosphate synthase"/>
    <property type="match status" value="1"/>
</dbReference>
<evidence type="ECO:0000256" key="4">
    <source>
        <dbReference type="ARBA" id="ARBA00022842"/>
    </source>
</evidence>
<comment type="caution">
    <text evidence="9">Lacks conserved residue(s) required for the propagation of feature annotation.</text>
</comment>
<organism evidence="13 14">
    <name type="scientific">Hwanghaeella grinnelliae</name>
    <dbReference type="NCBI Taxonomy" id="2500179"/>
    <lineage>
        <taxon>Bacteria</taxon>
        <taxon>Pseudomonadati</taxon>
        <taxon>Pseudomonadota</taxon>
        <taxon>Alphaproteobacteria</taxon>
        <taxon>Rhodospirillales</taxon>
        <taxon>Rhodospirillaceae</taxon>
        <taxon>Hwanghaeella</taxon>
    </lineage>
</organism>
<feature type="binding site" evidence="9">
    <location>
        <begin position="149"/>
        <end position="151"/>
    </location>
    <ligand>
        <name>2-[(2R,5Z)-2-carboxy-4-methylthiazol-5(2H)-ylidene]ethyl phosphate</name>
        <dbReference type="ChEBI" id="CHEBI:62899"/>
    </ligand>
</feature>
<comment type="similarity">
    <text evidence="9 10">Belongs to the thiamine-phosphate synthase family.</text>
</comment>
<comment type="catalytic activity">
    <reaction evidence="7 9 10">
        <text>2-(2-carboxy-4-methylthiazol-5-yl)ethyl phosphate + 4-amino-2-methyl-5-(diphosphooxymethyl)pyrimidine + 2 H(+) = thiamine phosphate + CO2 + diphosphate</text>
        <dbReference type="Rhea" id="RHEA:47848"/>
        <dbReference type="ChEBI" id="CHEBI:15378"/>
        <dbReference type="ChEBI" id="CHEBI:16526"/>
        <dbReference type="ChEBI" id="CHEBI:33019"/>
        <dbReference type="ChEBI" id="CHEBI:37575"/>
        <dbReference type="ChEBI" id="CHEBI:57841"/>
        <dbReference type="ChEBI" id="CHEBI:62890"/>
        <dbReference type="EC" id="2.5.1.3"/>
    </reaction>
</comment>
<comment type="function">
    <text evidence="9">Condenses 4-methyl-5-(beta-hydroxyethyl)thiazole monophosphate (THZ-P) and 2-methyl-4-amino-5-hydroxymethyl pyrimidine pyrophosphate (HMP-PP) to form thiamine monophosphate (TMP).</text>
</comment>
<evidence type="ECO:0000256" key="5">
    <source>
        <dbReference type="ARBA" id="ARBA00022977"/>
    </source>
</evidence>
<dbReference type="GO" id="GO:0009228">
    <property type="term" value="P:thiamine biosynthetic process"/>
    <property type="evidence" value="ECO:0007669"/>
    <property type="project" value="UniProtKB-KW"/>
</dbReference>
<feature type="binding site" evidence="9">
    <location>
        <begin position="46"/>
        <end position="50"/>
    </location>
    <ligand>
        <name>4-amino-2-methyl-5-(diphosphooxymethyl)pyrimidine</name>
        <dbReference type="ChEBI" id="CHEBI:57841"/>
    </ligand>
</feature>
<sequence length="226" mass="23412">MPGSSDKGTEGPACRLYLITPPSFDLAAFSGQLAETLGGGDVACLQLRLKGPDGESADDADIRAAVETLMPIAHQHEVAFILNDRPDLAAELGCDGVHVGREDGDYKSARATVGPDAIVGTTCHNSRHLAMEDAEAGADYVAFGAFFPTSTKQVQHQAEIETLEIWSETMEVPSVAIGGITAENCAPLVQAGADFLAVIGAVWNHPDGPADGVKAMNDAIAAAADV</sequence>
<comment type="catalytic activity">
    <reaction evidence="8 9 10">
        <text>2-[(2R,5Z)-2-carboxy-4-methylthiazol-5(2H)-ylidene]ethyl phosphate + 4-amino-2-methyl-5-(diphosphooxymethyl)pyrimidine + 2 H(+) = thiamine phosphate + CO2 + diphosphate</text>
        <dbReference type="Rhea" id="RHEA:47844"/>
        <dbReference type="ChEBI" id="CHEBI:15378"/>
        <dbReference type="ChEBI" id="CHEBI:16526"/>
        <dbReference type="ChEBI" id="CHEBI:33019"/>
        <dbReference type="ChEBI" id="CHEBI:37575"/>
        <dbReference type="ChEBI" id="CHEBI:57841"/>
        <dbReference type="ChEBI" id="CHEBI:62899"/>
        <dbReference type="EC" id="2.5.1.3"/>
    </reaction>
</comment>
<evidence type="ECO:0000256" key="1">
    <source>
        <dbReference type="ARBA" id="ARBA00005165"/>
    </source>
</evidence>
<keyword evidence="14" id="KW-1185">Reference proteome</keyword>
<evidence type="ECO:0000256" key="6">
    <source>
        <dbReference type="ARBA" id="ARBA00047334"/>
    </source>
</evidence>
<evidence type="ECO:0000256" key="10">
    <source>
        <dbReference type="RuleBase" id="RU003826"/>
    </source>
</evidence>
<evidence type="ECO:0000256" key="11">
    <source>
        <dbReference type="RuleBase" id="RU004253"/>
    </source>
</evidence>
<keyword evidence="3 9" id="KW-0479">Metal-binding</keyword>
<dbReference type="HAMAP" id="MF_00097">
    <property type="entry name" value="TMP_synthase"/>
    <property type="match status" value="1"/>
</dbReference>
<accession>A0A3S2VM73</accession>
<gene>
    <name evidence="9 13" type="primary">thiE</name>
    <name evidence="13" type="ORF">EOI86_21700</name>
</gene>
<dbReference type="UniPathway" id="UPA00060">
    <property type="reaction ID" value="UER00141"/>
</dbReference>
<dbReference type="EMBL" id="SADE01000004">
    <property type="protein sequence ID" value="RVU33762.1"/>
    <property type="molecule type" value="Genomic_DNA"/>
</dbReference>
<dbReference type="InterPro" id="IPR013785">
    <property type="entry name" value="Aldolase_TIM"/>
</dbReference>
<feature type="binding site" evidence="9">
    <location>
        <position position="83"/>
    </location>
    <ligand>
        <name>4-amino-2-methyl-5-(diphosphooxymethyl)pyrimidine</name>
        <dbReference type="ChEBI" id="CHEBI:57841"/>
    </ligand>
</feature>
<feature type="domain" description="Thiamine phosphate synthase/TenI" evidence="12">
    <location>
        <begin position="16"/>
        <end position="202"/>
    </location>
</feature>
<feature type="binding site" evidence="9">
    <location>
        <position position="152"/>
    </location>
    <ligand>
        <name>4-amino-2-methyl-5-(diphosphooxymethyl)pyrimidine</name>
        <dbReference type="ChEBI" id="CHEBI:57841"/>
    </ligand>
</feature>
<dbReference type="Proteomes" id="UP000287447">
    <property type="component" value="Unassembled WGS sequence"/>
</dbReference>
<feature type="binding site" evidence="9">
    <location>
        <position position="122"/>
    </location>
    <ligand>
        <name>4-amino-2-methyl-5-(diphosphooxymethyl)pyrimidine</name>
        <dbReference type="ChEBI" id="CHEBI:57841"/>
    </ligand>
</feature>
<evidence type="ECO:0000259" key="12">
    <source>
        <dbReference type="Pfam" id="PF02581"/>
    </source>
</evidence>
<dbReference type="InterPro" id="IPR036206">
    <property type="entry name" value="ThiamineP_synth_sf"/>
</dbReference>
<dbReference type="RefSeq" id="WP_127767792.1">
    <property type="nucleotide sequence ID" value="NZ_SADE01000004.1"/>
</dbReference>
<dbReference type="NCBIfam" id="TIGR00693">
    <property type="entry name" value="thiE"/>
    <property type="match status" value="1"/>
</dbReference>
<evidence type="ECO:0000313" key="14">
    <source>
        <dbReference type="Proteomes" id="UP000287447"/>
    </source>
</evidence>
<proteinExistence type="inferred from homology"/>
<dbReference type="PANTHER" id="PTHR20857:SF15">
    <property type="entry name" value="THIAMINE-PHOSPHATE SYNTHASE"/>
    <property type="match status" value="1"/>
</dbReference>
<keyword evidence="4 9" id="KW-0460">Magnesium</keyword>
<evidence type="ECO:0000256" key="9">
    <source>
        <dbReference type="HAMAP-Rule" id="MF_00097"/>
    </source>
</evidence>
<evidence type="ECO:0000313" key="13">
    <source>
        <dbReference type="EMBL" id="RVU33762.1"/>
    </source>
</evidence>
<evidence type="ECO:0000256" key="7">
    <source>
        <dbReference type="ARBA" id="ARBA00047851"/>
    </source>
</evidence>
<dbReference type="InterPro" id="IPR034291">
    <property type="entry name" value="TMP_synthase"/>
</dbReference>
<comment type="pathway">
    <text evidence="1 9 11">Cofactor biosynthesis; thiamine diphosphate biosynthesis; thiamine phosphate from 4-amino-2-methyl-5-diphosphomethylpyrimidine and 4-methyl-5-(2-phosphoethyl)-thiazole: step 1/1.</text>
</comment>
<evidence type="ECO:0000256" key="8">
    <source>
        <dbReference type="ARBA" id="ARBA00047883"/>
    </source>
</evidence>
<evidence type="ECO:0000256" key="3">
    <source>
        <dbReference type="ARBA" id="ARBA00022723"/>
    </source>
</evidence>
<dbReference type="Gene3D" id="3.20.20.70">
    <property type="entry name" value="Aldolase class I"/>
    <property type="match status" value="1"/>
</dbReference>
<dbReference type="GO" id="GO:0009229">
    <property type="term" value="P:thiamine diphosphate biosynthetic process"/>
    <property type="evidence" value="ECO:0007669"/>
    <property type="project" value="UniProtKB-UniRule"/>
</dbReference>
<feature type="binding site" evidence="9">
    <location>
        <position position="103"/>
    </location>
    <ligand>
        <name>Mg(2+)</name>
        <dbReference type="ChEBI" id="CHEBI:18420"/>
    </ligand>
</feature>
<dbReference type="GO" id="GO:0005737">
    <property type="term" value="C:cytoplasm"/>
    <property type="evidence" value="ECO:0007669"/>
    <property type="project" value="TreeGrafter"/>
</dbReference>
<comment type="catalytic activity">
    <reaction evidence="6 9 10">
        <text>4-methyl-5-(2-phosphooxyethyl)-thiazole + 4-amino-2-methyl-5-(diphosphooxymethyl)pyrimidine + H(+) = thiamine phosphate + diphosphate</text>
        <dbReference type="Rhea" id="RHEA:22328"/>
        <dbReference type="ChEBI" id="CHEBI:15378"/>
        <dbReference type="ChEBI" id="CHEBI:33019"/>
        <dbReference type="ChEBI" id="CHEBI:37575"/>
        <dbReference type="ChEBI" id="CHEBI:57841"/>
        <dbReference type="ChEBI" id="CHEBI:58296"/>
        <dbReference type="EC" id="2.5.1.3"/>
    </reaction>
</comment>
<reference evidence="14" key="1">
    <citation type="submission" date="2019-01" db="EMBL/GenBank/DDBJ databases">
        <title>Gri0909 isolated from a small marine red alga.</title>
        <authorList>
            <person name="Kim J."/>
            <person name="Jeong S.E."/>
            <person name="Jeon C.O."/>
        </authorList>
    </citation>
    <scope>NUCLEOTIDE SEQUENCE [LARGE SCALE GENOMIC DNA]</scope>
    <source>
        <strain evidence="14">Gri0909</strain>
    </source>
</reference>
<dbReference type="OrthoDB" id="7159061at2"/>
<name>A0A3S2VM73_9PROT</name>
<dbReference type="CDD" id="cd00564">
    <property type="entry name" value="TMP_TenI"/>
    <property type="match status" value="1"/>
</dbReference>
<evidence type="ECO:0000256" key="2">
    <source>
        <dbReference type="ARBA" id="ARBA00022679"/>
    </source>
</evidence>
<comment type="caution">
    <text evidence="13">The sequence shown here is derived from an EMBL/GenBank/DDBJ whole genome shotgun (WGS) entry which is preliminary data.</text>
</comment>
<keyword evidence="5 9" id="KW-0784">Thiamine biosynthesis</keyword>
<dbReference type="AlphaFoldDB" id="A0A3S2VM73"/>
<dbReference type="GO" id="GO:0004789">
    <property type="term" value="F:thiamine-phosphate diphosphorylase activity"/>
    <property type="evidence" value="ECO:0007669"/>
    <property type="project" value="UniProtKB-UniRule"/>
</dbReference>
<feature type="binding site" evidence="9">
    <location>
        <position position="84"/>
    </location>
    <ligand>
        <name>Mg(2+)</name>
        <dbReference type="ChEBI" id="CHEBI:18420"/>
    </ligand>
</feature>
<dbReference type="GO" id="GO:0000287">
    <property type="term" value="F:magnesium ion binding"/>
    <property type="evidence" value="ECO:0007669"/>
    <property type="project" value="UniProtKB-UniRule"/>
</dbReference>
<dbReference type="InterPro" id="IPR022998">
    <property type="entry name" value="ThiamineP_synth_TenI"/>
</dbReference>
<dbReference type="Pfam" id="PF02581">
    <property type="entry name" value="TMP-TENI"/>
    <property type="match status" value="1"/>
</dbReference>